<evidence type="ECO:0000256" key="1">
    <source>
        <dbReference type="ARBA" id="ARBA00005531"/>
    </source>
</evidence>
<dbReference type="EMBL" id="CP074128">
    <property type="protein sequence ID" value="QUS58878.1"/>
    <property type="molecule type" value="Genomic_DNA"/>
</dbReference>
<evidence type="ECO:0000313" key="7">
    <source>
        <dbReference type="Proteomes" id="UP000680706"/>
    </source>
</evidence>
<feature type="domain" description="Chalcone/stilbene synthase N-terminal" evidence="4">
    <location>
        <begin position="90"/>
        <end position="221"/>
    </location>
</feature>
<dbReference type="InterPro" id="IPR001099">
    <property type="entry name" value="Chalcone/stilbene_synt_N"/>
</dbReference>
<name>A0ABX8AV09_9HYPH</name>
<dbReference type="Pfam" id="PF00195">
    <property type="entry name" value="Chal_sti_synt_N"/>
    <property type="match status" value="1"/>
</dbReference>
<dbReference type="SUPFAM" id="SSF53901">
    <property type="entry name" value="Thiolase-like"/>
    <property type="match status" value="2"/>
</dbReference>
<dbReference type="CDD" id="cd00831">
    <property type="entry name" value="CHS_like"/>
    <property type="match status" value="1"/>
</dbReference>
<evidence type="ECO:0000259" key="4">
    <source>
        <dbReference type="Pfam" id="PF00195"/>
    </source>
</evidence>
<reference evidence="6 7" key="1">
    <citation type="journal article" date="2021" name="Angew. Chem. Int. Ed. Engl.">
        <title>A novel family of nonribosomal peptides modulate collective behavior in Pseudovibrio bacteria isolated from marine sponges.</title>
        <authorList>
            <person name="Ioca L.P."/>
            <person name="Dai Y."/>
            <person name="Kunakom S."/>
            <person name="Diaz-Espinosa J."/>
            <person name="Krunic A."/>
            <person name="Crnkovic C.M."/>
            <person name="Orjala J."/>
            <person name="Sanchez L.M."/>
            <person name="Ferreira A.G."/>
            <person name="Berlinck R.G.S."/>
            <person name="Eustaquio A.S."/>
        </authorList>
    </citation>
    <scope>NUCLEOTIDE SEQUENCE [LARGE SCALE GENOMIC DNA]</scope>
    <source>
        <strain evidence="6 7">Ab134</strain>
        <plasmid evidence="6 7">pAb134-02</plasmid>
    </source>
</reference>
<comment type="similarity">
    <text evidence="1">Belongs to the thiolase-like superfamily. Chalcone/stilbene synthases family.</text>
</comment>
<dbReference type="PANTHER" id="PTHR11877">
    <property type="entry name" value="HYDROXYMETHYLGLUTARYL-COA SYNTHASE"/>
    <property type="match status" value="1"/>
</dbReference>
<accession>A0ABX8AV09</accession>
<proteinExistence type="inferred from homology"/>
<keyword evidence="6" id="KW-0614">Plasmid</keyword>
<dbReference type="InterPro" id="IPR011141">
    <property type="entry name" value="Polyketide_synthase_type-III"/>
</dbReference>
<keyword evidence="2" id="KW-0808">Transferase</keyword>
<dbReference type="PANTHER" id="PTHR11877:SF99">
    <property type="entry name" value="1,3,6,8-TETRAHYDROXYNAPHTHALENE SYNTHASE"/>
    <property type="match status" value="1"/>
</dbReference>
<evidence type="ECO:0000256" key="2">
    <source>
        <dbReference type="ARBA" id="ARBA00022679"/>
    </source>
</evidence>
<keyword evidence="3" id="KW-0012">Acyltransferase</keyword>
<keyword evidence="7" id="KW-1185">Reference proteome</keyword>
<dbReference type="InterPro" id="IPR016039">
    <property type="entry name" value="Thiolase-like"/>
</dbReference>
<sequence>MVKAYKVDDACSGKKESRVGEPMPVYLTGLATAVPPYELPQTLVLDYARRILGPKFAQFERMAGTFLTAGVKTRYSFAPLEWFLEPQDWKTRNETYVRGATELFITAARKALLKAGLRADEIDTIVTVSSTGIATPTLEAQAWKQMGFRQDIMRVPVFGLGCAGGVSGLSIAQQLAQAKPGSNVLMVALEGCTLSFRSDRLTKADIIATVLFGDGAGAACLSTSKPEGSKPVFQLGAGHQEMWPDTLNIMGWNVEEHGLGVVFDRSIPDFATEHFRDVTERSLSALSMEKSVVDRFVCHPGGAKVVQALEGALDLPTGVLDVEREILQEFGNMSAPTALFVLERVLERGAQGNMVMCALGPGFTASFQPVSVIPSGAGGHRDATDFSKPEGVINA</sequence>
<evidence type="ECO:0000313" key="6">
    <source>
        <dbReference type="EMBL" id="QUS58878.1"/>
    </source>
</evidence>
<evidence type="ECO:0000256" key="3">
    <source>
        <dbReference type="ARBA" id="ARBA00023315"/>
    </source>
</evidence>
<dbReference type="PIRSF" id="PIRSF000451">
    <property type="entry name" value="PKS_III"/>
    <property type="match status" value="1"/>
</dbReference>
<dbReference type="Gene3D" id="3.40.47.10">
    <property type="match status" value="2"/>
</dbReference>
<dbReference type="Pfam" id="PF02797">
    <property type="entry name" value="Chal_sti_synt_C"/>
    <property type="match status" value="1"/>
</dbReference>
<geneLocation type="plasmid" evidence="6 7">
    <name>pAb134-02</name>
</geneLocation>
<dbReference type="Proteomes" id="UP000680706">
    <property type="component" value="Plasmid pAb134-02"/>
</dbReference>
<evidence type="ECO:0000259" key="5">
    <source>
        <dbReference type="Pfam" id="PF02797"/>
    </source>
</evidence>
<feature type="domain" description="Chalcone/stilbene synthase C-terminal" evidence="5">
    <location>
        <begin position="235"/>
        <end position="357"/>
    </location>
</feature>
<dbReference type="InterPro" id="IPR012328">
    <property type="entry name" value="Chalcone/stilbene_synt_C"/>
</dbReference>
<gene>
    <name evidence="6" type="ORF">KGB56_24430</name>
</gene>
<protein>
    <submittedName>
        <fullName evidence="6">Type III polyketide synthase</fullName>
    </submittedName>
</protein>
<organism evidence="6 7">
    <name type="scientific">Pseudovibrio brasiliensis</name>
    <dbReference type="NCBI Taxonomy" id="1898042"/>
    <lineage>
        <taxon>Bacteria</taxon>
        <taxon>Pseudomonadati</taxon>
        <taxon>Pseudomonadota</taxon>
        <taxon>Alphaproteobacteria</taxon>
        <taxon>Hyphomicrobiales</taxon>
        <taxon>Stappiaceae</taxon>
        <taxon>Pseudovibrio</taxon>
    </lineage>
</organism>